<dbReference type="PIRSF" id="PIRSF000216">
    <property type="entry name" value="NADH_DH_24kDa"/>
    <property type="match status" value="1"/>
</dbReference>
<evidence type="ECO:0000256" key="4">
    <source>
        <dbReference type="ARBA" id="ARBA00023004"/>
    </source>
</evidence>
<dbReference type="GO" id="GO:0046872">
    <property type="term" value="F:metal ion binding"/>
    <property type="evidence" value="ECO:0007669"/>
    <property type="project" value="UniProtKB-KW"/>
</dbReference>
<protein>
    <submittedName>
        <fullName evidence="8">NADH dehydrogenase subunit E</fullName>
    </submittedName>
</protein>
<dbReference type="CDD" id="cd03064">
    <property type="entry name" value="TRX_Fd_NuoE"/>
    <property type="match status" value="1"/>
</dbReference>
<dbReference type="SUPFAM" id="SSF52833">
    <property type="entry name" value="Thioredoxin-like"/>
    <property type="match status" value="1"/>
</dbReference>
<feature type="binding site" evidence="7">
    <location>
        <position position="87"/>
    </location>
    <ligand>
        <name>[2Fe-2S] cluster</name>
        <dbReference type="ChEBI" id="CHEBI:190135"/>
    </ligand>
</feature>
<evidence type="ECO:0000313" key="9">
    <source>
        <dbReference type="Proteomes" id="UP000183995"/>
    </source>
</evidence>
<feature type="binding site" evidence="7">
    <location>
        <position position="128"/>
    </location>
    <ligand>
        <name>[2Fe-2S] cluster</name>
        <dbReference type="ChEBI" id="CHEBI:190135"/>
    </ligand>
</feature>
<keyword evidence="9" id="KW-1185">Reference proteome</keyword>
<dbReference type="GO" id="GO:0016491">
    <property type="term" value="F:oxidoreductase activity"/>
    <property type="evidence" value="ECO:0007669"/>
    <property type="project" value="InterPro"/>
</dbReference>
<organism evidence="8 9">
    <name type="scientific">Sporobacter termitidis DSM 10068</name>
    <dbReference type="NCBI Taxonomy" id="1123282"/>
    <lineage>
        <taxon>Bacteria</taxon>
        <taxon>Bacillati</taxon>
        <taxon>Bacillota</taxon>
        <taxon>Clostridia</taxon>
        <taxon>Eubacteriales</taxon>
        <taxon>Oscillospiraceae</taxon>
        <taxon>Sporobacter</taxon>
    </lineage>
</organism>
<dbReference type="Gene3D" id="1.10.10.1590">
    <property type="entry name" value="NADH-quinone oxidoreductase subunit E"/>
    <property type="match status" value="1"/>
</dbReference>
<feature type="binding site" evidence="7">
    <location>
        <position position="92"/>
    </location>
    <ligand>
        <name>[2Fe-2S] cluster</name>
        <dbReference type="ChEBI" id="CHEBI:190135"/>
    </ligand>
</feature>
<gene>
    <name evidence="8" type="ORF">SAMN02745823_00977</name>
</gene>
<feature type="binding site" evidence="7">
    <location>
        <position position="132"/>
    </location>
    <ligand>
        <name>[2Fe-2S] cluster</name>
        <dbReference type="ChEBI" id="CHEBI:190135"/>
    </ligand>
</feature>
<dbReference type="GO" id="GO:0051537">
    <property type="term" value="F:2 iron, 2 sulfur cluster binding"/>
    <property type="evidence" value="ECO:0007669"/>
    <property type="project" value="UniProtKB-KW"/>
</dbReference>
<dbReference type="InterPro" id="IPR041921">
    <property type="entry name" value="NuoE_N"/>
</dbReference>
<dbReference type="RefSeq" id="WP_073076526.1">
    <property type="nucleotide sequence ID" value="NZ_FQXV01000002.1"/>
</dbReference>
<dbReference type="STRING" id="1123282.SAMN02745823_00977"/>
<keyword evidence="2 7" id="KW-0001">2Fe-2S</keyword>
<dbReference type="Proteomes" id="UP000183995">
    <property type="component" value="Unassembled WGS sequence"/>
</dbReference>
<evidence type="ECO:0000256" key="2">
    <source>
        <dbReference type="ARBA" id="ARBA00022714"/>
    </source>
</evidence>
<comment type="cofactor">
    <cofactor evidence="7">
        <name>[2Fe-2S] cluster</name>
        <dbReference type="ChEBI" id="CHEBI:190135"/>
    </cofactor>
    <text evidence="7">Binds 1 [2Fe-2S] cluster.</text>
</comment>
<comment type="similarity">
    <text evidence="1">Belongs to the complex I 24 kDa subunit family.</text>
</comment>
<evidence type="ECO:0000256" key="7">
    <source>
        <dbReference type="PIRSR" id="PIRSR000216-1"/>
    </source>
</evidence>
<keyword evidence="4 7" id="KW-0408">Iron</keyword>
<evidence type="ECO:0000313" key="8">
    <source>
        <dbReference type="EMBL" id="SHH77754.1"/>
    </source>
</evidence>
<dbReference type="Pfam" id="PF01257">
    <property type="entry name" value="2Fe-2S_thioredx"/>
    <property type="match status" value="1"/>
</dbReference>
<dbReference type="Gene3D" id="3.40.30.10">
    <property type="entry name" value="Glutaredoxin"/>
    <property type="match status" value="1"/>
</dbReference>
<dbReference type="FunFam" id="3.40.30.10:FF:000015">
    <property type="entry name" value="NADH-quinone oxidoreductase subunit E"/>
    <property type="match status" value="1"/>
</dbReference>
<keyword evidence="3 7" id="KW-0479">Metal-binding</keyword>
<evidence type="ECO:0000256" key="1">
    <source>
        <dbReference type="ARBA" id="ARBA00010643"/>
    </source>
</evidence>
<comment type="cofactor">
    <cofactor evidence="6">
        <name>[2Fe-2S] cluster</name>
        <dbReference type="ChEBI" id="CHEBI:190135"/>
    </cofactor>
</comment>
<proteinExistence type="inferred from homology"/>
<dbReference type="PANTHER" id="PTHR43342:SF1">
    <property type="entry name" value="BIFURCATING [FEFE] HYDROGENASE GAMMA SUBUNIT"/>
    <property type="match status" value="1"/>
</dbReference>
<keyword evidence="5 7" id="KW-0411">Iron-sulfur</keyword>
<sequence length="167" mass="18428">MCANCCKENSQYYAAFEDVMGEYYHGSESDLIPVLQKLQSAYGYLPKDIISRLSERTGIFVTQIMGVATFYSQFRLTPVGEKTIKVCFGTACHVNGAEKVADALCDELKIEMGGTTPDNKFTLESVACLGCCSLAPVMMIGDETYGRLTPDKARKIIRELYTKGAEE</sequence>
<reference evidence="8 9" key="1">
    <citation type="submission" date="2016-11" db="EMBL/GenBank/DDBJ databases">
        <authorList>
            <person name="Jaros S."/>
            <person name="Januszkiewicz K."/>
            <person name="Wedrychowicz H."/>
        </authorList>
    </citation>
    <scope>NUCLEOTIDE SEQUENCE [LARGE SCALE GENOMIC DNA]</scope>
    <source>
        <strain evidence="8 9">DSM 10068</strain>
    </source>
</reference>
<evidence type="ECO:0000256" key="6">
    <source>
        <dbReference type="ARBA" id="ARBA00034078"/>
    </source>
</evidence>
<dbReference type="InterPro" id="IPR002023">
    <property type="entry name" value="NuoE-like"/>
</dbReference>
<dbReference type="PANTHER" id="PTHR43342">
    <property type="entry name" value="NADH-QUINONE OXIDOREDUCTASE, E SUBUNIT"/>
    <property type="match status" value="1"/>
</dbReference>
<dbReference type="InterPro" id="IPR042128">
    <property type="entry name" value="NuoE_dom"/>
</dbReference>
<dbReference type="PROSITE" id="PS01099">
    <property type="entry name" value="COMPLEX1_24K"/>
    <property type="match status" value="1"/>
</dbReference>
<accession>A0A1M5VRZ7</accession>
<evidence type="ECO:0000256" key="3">
    <source>
        <dbReference type="ARBA" id="ARBA00022723"/>
    </source>
</evidence>
<dbReference type="EMBL" id="FQXV01000002">
    <property type="protein sequence ID" value="SHH77754.1"/>
    <property type="molecule type" value="Genomic_DNA"/>
</dbReference>
<dbReference type="AlphaFoldDB" id="A0A1M5VRZ7"/>
<name>A0A1M5VRZ7_9FIRM</name>
<evidence type="ECO:0000256" key="5">
    <source>
        <dbReference type="ARBA" id="ARBA00023014"/>
    </source>
</evidence>
<dbReference type="InterPro" id="IPR036249">
    <property type="entry name" value="Thioredoxin-like_sf"/>
</dbReference>
<dbReference type="InterPro" id="IPR028431">
    <property type="entry name" value="NADP_DH_HndA-like"/>
</dbReference>
<dbReference type="NCBIfam" id="NF005722">
    <property type="entry name" value="PRK07539.1-2"/>
    <property type="match status" value="1"/>
</dbReference>